<reference evidence="1" key="1">
    <citation type="journal article" date="2015" name="Nature">
        <title>Complex archaea that bridge the gap between prokaryotes and eukaryotes.</title>
        <authorList>
            <person name="Spang A."/>
            <person name="Saw J.H."/>
            <person name="Jorgensen S.L."/>
            <person name="Zaremba-Niedzwiedzka K."/>
            <person name="Martijn J."/>
            <person name="Lind A.E."/>
            <person name="van Eijk R."/>
            <person name="Schleper C."/>
            <person name="Guy L."/>
            <person name="Ettema T.J."/>
        </authorList>
    </citation>
    <scope>NUCLEOTIDE SEQUENCE</scope>
</reference>
<proteinExistence type="predicted"/>
<dbReference type="EMBL" id="LAZR01020954">
    <property type="protein sequence ID" value="KKL87000.1"/>
    <property type="molecule type" value="Genomic_DNA"/>
</dbReference>
<accession>A0A0F9HZA1</accession>
<evidence type="ECO:0000313" key="1">
    <source>
        <dbReference type="EMBL" id="KKL87000.1"/>
    </source>
</evidence>
<organism evidence="1">
    <name type="scientific">marine sediment metagenome</name>
    <dbReference type="NCBI Taxonomy" id="412755"/>
    <lineage>
        <taxon>unclassified sequences</taxon>
        <taxon>metagenomes</taxon>
        <taxon>ecological metagenomes</taxon>
    </lineage>
</organism>
<gene>
    <name evidence="1" type="ORF">LCGC14_1939110</name>
</gene>
<dbReference type="AlphaFoldDB" id="A0A0F9HZA1"/>
<name>A0A0F9HZA1_9ZZZZ</name>
<comment type="caution">
    <text evidence="1">The sequence shown here is derived from an EMBL/GenBank/DDBJ whole genome shotgun (WGS) entry which is preliminary data.</text>
</comment>
<sequence>MISEDIEILEVINNVDNGIVQFIQEINSLGYRTVMSCSGMKEDHFETFKRPFICFGLPQLAGEEMLLFLRFLGDCLFNSNWDVQYYSQYVVGYLPLGLKDSKIKRRFQKFLLNLKNMDFFKHSY</sequence>
<protein>
    <submittedName>
        <fullName evidence="1">Uncharacterized protein</fullName>
    </submittedName>
</protein>